<evidence type="ECO:0000256" key="7">
    <source>
        <dbReference type="SAM" id="Phobius"/>
    </source>
</evidence>
<dbReference type="InterPro" id="IPR003838">
    <property type="entry name" value="ABC3_permease_C"/>
</dbReference>
<dbReference type="Pfam" id="PF02687">
    <property type="entry name" value="FtsX"/>
    <property type="match status" value="2"/>
</dbReference>
<feature type="transmembrane region" description="Helical" evidence="7">
    <location>
        <begin position="853"/>
        <end position="874"/>
    </location>
</feature>
<feature type="domain" description="ABC3 transporter permease C-terminal" evidence="8">
    <location>
        <begin position="860"/>
        <end position="972"/>
    </location>
</feature>
<dbReference type="Proteomes" id="UP001320544">
    <property type="component" value="Chromosome"/>
</dbReference>
<accession>A0ABN6MK79</accession>
<comment type="subcellular location">
    <subcellularLocation>
        <location evidence="1">Cell membrane</location>
        <topology evidence="1">Multi-pass membrane protein</topology>
    </subcellularLocation>
</comment>
<keyword evidence="4 7" id="KW-1133">Transmembrane helix</keyword>
<feature type="transmembrane region" description="Helical" evidence="7">
    <location>
        <begin position="414"/>
        <end position="434"/>
    </location>
</feature>
<keyword evidence="10" id="KW-1185">Reference proteome</keyword>
<dbReference type="InterPro" id="IPR050250">
    <property type="entry name" value="Macrolide_Exporter_MacB"/>
</dbReference>
<feature type="domain" description="ABC3 transporter permease C-terminal" evidence="8">
    <location>
        <begin position="319"/>
        <end position="442"/>
    </location>
</feature>
<protein>
    <recommendedName>
        <fullName evidence="8">ABC3 transporter permease C-terminal domain-containing protein</fullName>
    </recommendedName>
</protein>
<evidence type="ECO:0000313" key="10">
    <source>
        <dbReference type="Proteomes" id="UP001320544"/>
    </source>
</evidence>
<evidence type="ECO:0000256" key="6">
    <source>
        <dbReference type="ARBA" id="ARBA00038076"/>
    </source>
</evidence>
<dbReference type="RefSeq" id="WP_244386226.1">
    <property type="nucleotide sequence ID" value="NZ_AP025564.1"/>
</dbReference>
<reference evidence="9 10" key="1">
    <citation type="submission" date="2022-01" db="EMBL/GenBank/DDBJ databases">
        <title>Novel bile acid biosynthetic pathways are enriched in the microbiome of centenarians.</title>
        <authorList>
            <person name="Sato Y."/>
            <person name="Atarashi K."/>
            <person name="Plichta R.D."/>
            <person name="Arai Y."/>
            <person name="Sasajima S."/>
            <person name="Kearney M.S."/>
            <person name="Suda W."/>
            <person name="Takeshita K."/>
            <person name="Sasaki T."/>
            <person name="Okamoto S."/>
            <person name="Skelly N.A."/>
            <person name="Okamura Y."/>
            <person name="Vlamakis H."/>
            <person name="Li Y."/>
            <person name="Tanoue T."/>
            <person name="Takei H."/>
            <person name="Nittono H."/>
            <person name="Narushima S."/>
            <person name="Irie J."/>
            <person name="Itoh H."/>
            <person name="Moriya K."/>
            <person name="Sugiura Y."/>
            <person name="Suematsu M."/>
            <person name="Moritoki N."/>
            <person name="Shibata S."/>
            <person name="Littman R.D."/>
            <person name="Fischbach A.M."/>
            <person name="Uwamino Y."/>
            <person name="Inoue T."/>
            <person name="Honda A."/>
            <person name="Hattori M."/>
            <person name="Murai T."/>
            <person name="Xavier J.R."/>
            <person name="Hirose N."/>
            <person name="Honda K."/>
        </authorList>
    </citation>
    <scope>NUCLEOTIDE SEQUENCE [LARGE SCALE GENOMIC DNA]</scope>
    <source>
        <strain evidence="9 10">CE91-St30</strain>
    </source>
</reference>
<dbReference type="PANTHER" id="PTHR30572">
    <property type="entry name" value="MEMBRANE COMPONENT OF TRANSPORTER-RELATED"/>
    <property type="match status" value="1"/>
</dbReference>
<evidence type="ECO:0000259" key="8">
    <source>
        <dbReference type="Pfam" id="PF02687"/>
    </source>
</evidence>
<evidence type="ECO:0000256" key="5">
    <source>
        <dbReference type="ARBA" id="ARBA00023136"/>
    </source>
</evidence>
<feature type="transmembrane region" description="Helical" evidence="7">
    <location>
        <begin position="368"/>
        <end position="394"/>
    </location>
</feature>
<evidence type="ECO:0000256" key="2">
    <source>
        <dbReference type="ARBA" id="ARBA00022475"/>
    </source>
</evidence>
<organism evidence="9 10">
    <name type="scientific">Raoultibacter timonensis</name>
    <dbReference type="NCBI Taxonomy" id="1907662"/>
    <lineage>
        <taxon>Bacteria</taxon>
        <taxon>Bacillati</taxon>
        <taxon>Actinomycetota</taxon>
        <taxon>Coriobacteriia</taxon>
        <taxon>Eggerthellales</taxon>
        <taxon>Eggerthellaceae</taxon>
        <taxon>Raoultibacter</taxon>
    </lineage>
</organism>
<evidence type="ECO:0000256" key="4">
    <source>
        <dbReference type="ARBA" id="ARBA00022989"/>
    </source>
</evidence>
<feature type="transmembrane region" description="Helical" evidence="7">
    <location>
        <begin position="511"/>
        <end position="532"/>
    </location>
</feature>
<feature type="transmembrane region" description="Helical" evidence="7">
    <location>
        <begin position="20"/>
        <end position="40"/>
    </location>
</feature>
<evidence type="ECO:0000256" key="1">
    <source>
        <dbReference type="ARBA" id="ARBA00004651"/>
    </source>
</evidence>
<dbReference type="PANTHER" id="PTHR30572:SF4">
    <property type="entry name" value="ABC TRANSPORTER PERMEASE YTRF"/>
    <property type="match status" value="1"/>
</dbReference>
<evidence type="ECO:0000313" key="9">
    <source>
        <dbReference type="EMBL" id="BDE97081.1"/>
    </source>
</evidence>
<feature type="transmembrane region" description="Helical" evidence="7">
    <location>
        <begin position="948"/>
        <end position="970"/>
    </location>
</feature>
<feature type="transmembrane region" description="Helical" evidence="7">
    <location>
        <begin position="313"/>
        <end position="336"/>
    </location>
</feature>
<proteinExistence type="inferred from homology"/>
<evidence type="ECO:0000256" key="3">
    <source>
        <dbReference type="ARBA" id="ARBA00022692"/>
    </source>
</evidence>
<dbReference type="EMBL" id="AP025564">
    <property type="protein sequence ID" value="BDE97081.1"/>
    <property type="molecule type" value="Genomic_DNA"/>
</dbReference>
<feature type="transmembrane region" description="Helical" evidence="7">
    <location>
        <begin position="912"/>
        <end position="932"/>
    </location>
</feature>
<gene>
    <name evidence="9" type="ORF">CE91St30_24140</name>
</gene>
<comment type="similarity">
    <text evidence="6">Belongs to the ABC-4 integral membrane protein family.</text>
</comment>
<keyword evidence="2" id="KW-1003">Cell membrane</keyword>
<sequence length="987" mass="104192">MSVMTSFTLRSLKKNRVRTVVSVIGIALSCALITAVFTSVTSLQAGLLERTLATEGSWQVASSQISERAYESFLQSDTVVDMAVSRELGSAKLTEQDSRSMGEFVAVRTYPETVKGTFTPDGAPLTIVPELEEGRLPESSGEIVLPDYCKGVALGEDAADAGVVSDGALEVGSTLTLNLGTRVVEDANDGRRRTLESFGNGYLSPENGYPSEEELVDASVRDYTVVGFYERQSNFGGSDFTASSSSIVALTSAGASSEGIIGVYFTVQGLSSSAEIQAFANGLTAEDHSFLMYHANLFRYQGIADGRPIEGTLWMIAIVLTIVIVVASVSLIYNSFAISVADRTRQFGLLSSIGASKKQLRRSVLFEAFFLGLAGVPVGVLAGIGGVAVVFALTQDAFAALLGTGGTVSLSVDPLVLAVVVLLSVATLLASAWIPARRAGKVSAVDAIRQAQDVKVSKRSMRRMRAAGGSAAKRGNGVPAGVSGLAGKLFGAPGFIAHRNLSRASSRGRTVVVSLAVSVALIVVAGSVALYLTPIADRAESKDAAGSGADVIVSGSAPEMAELNGFSNDLDEFRAKAEKLGGIEFLSSYRQGQAETVIPADMISEDGRVVGADLDEQRNSPWVPSSFGSDGNYIGDLTVFYLDGTSWADLVRSLGLDVAEYTDPENPRAIGLNRYQGIFGDDSYADVKPLAQTGSIDLYAIEYNLENDTGSWGSTGLQEDADGNLVVGYVNQYSDGMPETMEKPLEDVSRKTTVEVGALTDEVPASVNSGSASIHFPVILLPESVAGSTAGATSPSGDRSVFDFYWTNFSFKAEDHADAAEALEGLASDSELLDFRVFDVAESARQNRLIAQAVQLFISCFAVIMLLISVANVFNTLTNSIILRTREFAMLKSVGMGDKAFLRMLVYECASYAVRGLVIGLVVAVGATYLLYRASSISFTGLVFGLPWAYVGLAVAVVLVVLALSVVFALRRSHASNVVDALRADAV</sequence>
<keyword evidence="3 7" id="KW-0812">Transmembrane</keyword>
<keyword evidence="5 7" id="KW-0472">Membrane</keyword>
<name>A0ABN6MK79_9ACTN</name>